<sequence length="85" mass="9824">MSEGEVINYYMQLIVRRSHSNHQLPSGSPEKSRRIKFSTRVVVIQVFVFFVMSEKNCRIIKVLNPSGGHSCYWNIPDGLQKNEVI</sequence>
<dbReference type="WBParaSite" id="jg15881">
    <property type="protein sequence ID" value="jg15881"/>
    <property type="gene ID" value="jg15881"/>
</dbReference>
<evidence type="ECO:0000313" key="1">
    <source>
        <dbReference type="Proteomes" id="UP000887574"/>
    </source>
</evidence>
<proteinExistence type="predicted"/>
<accession>A0A915D6F1</accession>
<evidence type="ECO:0000313" key="2">
    <source>
        <dbReference type="WBParaSite" id="jg15881"/>
    </source>
</evidence>
<name>A0A915D6F1_9BILA</name>
<dbReference type="AlphaFoldDB" id="A0A915D6F1"/>
<reference evidence="2" key="1">
    <citation type="submission" date="2022-11" db="UniProtKB">
        <authorList>
            <consortium name="WormBaseParasite"/>
        </authorList>
    </citation>
    <scope>IDENTIFICATION</scope>
</reference>
<protein>
    <submittedName>
        <fullName evidence="2">Uncharacterized protein</fullName>
    </submittedName>
</protein>
<keyword evidence="1" id="KW-1185">Reference proteome</keyword>
<dbReference type="Proteomes" id="UP000887574">
    <property type="component" value="Unplaced"/>
</dbReference>
<organism evidence="1 2">
    <name type="scientific">Ditylenchus dipsaci</name>
    <dbReference type="NCBI Taxonomy" id="166011"/>
    <lineage>
        <taxon>Eukaryota</taxon>
        <taxon>Metazoa</taxon>
        <taxon>Ecdysozoa</taxon>
        <taxon>Nematoda</taxon>
        <taxon>Chromadorea</taxon>
        <taxon>Rhabditida</taxon>
        <taxon>Tylenchina</taxon>
        <taxon>Tylenchomorpha</taxon>
        <taxon>Sphaerularioidea</taxon>
        <taxon>Anguinidae</taxon>
        <taxon>Anguininae</taxon>
        <taxon>Ditylenchus</taxon>
    </lineage>
</organism>